<accession>A0A9W9F9C2</accession>
<organism evidence="2 3">
    <name type="scientific">Penicillium alfredii</name>
    <dbReference type="NCBI Taxonomy" id="1506179"/>
    <lineage>
        <taxon>Eukaryota</taxon>
        <taxon>Fungi</taxon>
        <taxon>Dikarya</taxon>
        <taxon>Ascomycota</taxon>
        <taxon>Pezizomycotina</taxon>
        <taxon>Eurotiomycetes</taxon>
        <taxon>Eurotiomycetidae</taxon>
        <taxon>Eurotiales</taxon>
        <taxon>Aspergillaceae</taxon>
        <taxon>Penicillium</taxon>
    </lineage>
</organism>
<dbReference type="AlphaFoldDB" id="A0A9W9F9C2"/>
<proteinExistence type="predicted"/>
<dbReference type="OrthoDB" id="512662at2759"/>
<dbReference type="GO" id="GO:0016747">
    <property type="term" value="F:acyltransferase activity, transferring groups other than amino-acyl groups"/>
    <property type="evidence" value="ECO:0007669"/>
    <property type="project" value="InterPro"/>
</dbReference>
<dbReference type="GeneID" id="81395026"/>
<dbReference type="PROSITE" id="PS51186">
    <property type="entry name" value="GNAT"/>
    <property type="match status" value="1"/>
</dbReference>
<keyword evidence="3" id="KW-1185">Reference proteome</keyword>
<dbReference type="PANTHER" id="PTHR42791:SF4">
    <property type="entry name" value="ACETYLTRANSFERASE, GNAT FAMILY FAMILY (AFU_ORTHOLOGUE AFUA_4G09540)-RELATED"/>
    <property type="match status" value="1"/>
</dbReference>
<sequence>MSIEIVPLAETDIPGAVECVQKAFEDDPYFCWAFDDPSQFNKQRNAASLAAHFQYGLNCGCPISVAKVTRASSETKTNREIRLPPGSVVGVGWWYSPKAASTTQTWSVWAQEWILSFRQLLNNIRFFGRGGLNIRRYWIWKQVQHEAHISLWDDPRGYHFCNVLGVSSEVRGMGVGKKLMESVMDLADQEGMPCYLESSKGYPNVQIYEKMGFHLVKEIECADGPDVCKIYCMIRYPTFKI</sequence>
<evidence type="ECO:0000313" key="2">
    <source>
        <dbReference type="EMBL" id="KAJ5095920.1"/>
    </source>
</evidence>
<reference evidence="2" key="1">
    <citation type="submission" date="2022-11" db="EMBL/GenBank/DDBJ databases">
        <authorList>
            <person name="Petersen C."/>
        </authorList>
    </citation>
    <scope>NUCLEOTIDE SEQUENCE</scope>
    <source>
        <strain evidence="2">IBT 34128</strain>
    </source>
</reference>
<evidence type="ECO:0000313" key="3">
    <source>
        <dbReference type="Proteomes" id="UP001141434"/>
    </source>
</evidence>
<name>A0A9W9F9C2_9EURO</name>
<dbReference type="InterPro" id="IPR000182">
    <property type="entry name" value="GNAT_dom"/>
</dbReference>
<gene>
    <name evidence="2" type="ORF">NUU61_005276</name>
</gene>
<protein>
    <submittedName>
        <fullName evidence="2">Acyl-CoA N-acyltransferase</fullName>
    </submittedName>
</protein>
<comment type="caution">
    <text evidence="2">The sequence shown here is derived from an EMBL/GenBank/DDBJ whole genome shotgun (WGS) entry which is preliminary data.</text>
</comment>
<dbReference type="InterPro" id="IPR016181">
    <property type="entry name" value="Acyl_CoA_acyltransferase"/>
</dbReference>
<dbReference type="Pfam" id="PF13508">
    <property type="entry name" value="Acetyltransf_7"/>
    <property type="match status" value="1"/>
</dbReference>
<reference evidence="2" key="2">
    <citation type="journal article" date="2023" name="IMA Fungus">
        <title>Comparative genomic study of the Penicillium genus elucidates a diverse pangenome and 15 lateral gene transfer events.</title>
        <authorList>
            <person name="Petersen C."/>
            <person name="Sorensen T."/>
            <person name="Nielsen M.R."/>
            <person name="Sondergaard T.E."/>
            <person name="Sorensen J.L."/>
            <person name="Fitzpatrick D.A."/>
            <person name="Frisvad J.C."/>
            <person name="Nielsen K.L."/>
        </authorList>
    </citation>
    <scope>NUCLEOTIDE SEQUENCE</scope>
    <source>
        <strain evidence="2">IBT 34128</strain>
    </source>
</reference>
<dbReference type="SUPFAM" id="SSF55729">
    <property type="entry name" value="Acyl-CoA N-acyltransferases (Nat)"/>
    <property type="match status" value="1"/>
</dbReference>
<feature type="domain" description="N-acetyltransferase" evidence="1">
    <location>
        <begin position="147"/>
        <end position="238"/>
    </location>
</feature>
<dbReference type="CDD" id="cd04301">
    <property type="entry name" value="NAT_SF"/>
    <property type="match status" value="1"/>
</dbReference>
<dbReference type="PANTHER" id="PTHR42791">
    <property type="entry name" value="GNAT FAMILY ACETYLTRANSFERASE"/>
    <property type="match status" value="1"/>
</dbReference>
<dbReference type="EMBL" id="JAPMSZ010000007">
    <property type="protein sequence ID" value="KAJ5095920.1"/>
    <property type="molecule type" value="Genomic_DNA"/>
</dbReference>
<dbReference type="InterPro" id="IPR052523">
    <property type="entry name" value="Trichothecene_AcTrans"/>
</dbReference>
<evidence type="ECO:0000259" key="1">
    <source>
        <dbReference type="PROSITE" id="PS51186"/>
    </source>
</evidence>
<dbReference type="Proteomes" id="UP001141434">
    <property type="component" value="Unassembled WGS sequence"/>
</dbReference>
<dbReference type="RefSeq" id="XP_056511471.1">
    <property type="nucleotide sequence ID" value="XM_056655858.1"/>
</dbReference>
<dbReference type="Gene3D" id="3.40.630.30">
    <property type="match status" value="1"/>
</dbReference>